<evidence type="ECO:0000256" key="3">
    <source>
        <dbReference type="ARBA" id="ARBA00023125"/>
    </source>
</evidence>
<dbReference type="InterPro" id="IPR011006">
    <property type="entry name" value="CheY-like_superfamily"/>
</dbReference>
<dbReference type="PRINTS" id="PR00038">
    <property type="entry name" value="HTHLUXR"/>
</dbReference>
<dbReference type="GO" id="GO:0000160">
    <property type="term" value="P:phosphorelay signal transduction system"/>
    <property type="evidence" value="ECO:0007669"/>
    <property type="project" value="InterPro"/>
</dbReference>
<dbReference type="GO" id="GO:0006355">
    <property type="term" value="P:regulation of DNA-templated transcription"/>
    <property type="evidence" value="ECO:0007669"/>
    <property type="project" value="InterPro"/>
</dbReference>
<dbReference type="CDD" id="cd06170">
    <property type="entry name" value="LuxR_C_like"/>
    <property type="match status" value="1"/>
</dbReference>
<dbReference type="RefSeq" id="WP_058936512.1">
    <property type="nucleotide sequence ID" value="NZ_CP013729.1"/>
</dbReference>
<reference evidence="5 6" key="1">
    <citation type="submission" date="2015-12" db="EMBL/GenBank/DDBJ databases">
        <title>Complete genome of Roseateles depolymerans KCTC 42856.</title>
        <authorList>
            <person name="Kim K.M."/>
        </authorList>
    </citation>
    <scope>NUCLEOTIDE SEQUENCE [LARGE SCALE GENOMIC DNA]</scope>
    <source>
        <strain evidence="5 6">KCTC 42856</strain>
    </source>
</reference>
<dbReference type="EMBL" id="CP013729">
    <property type="protein sequence ID" value="ALV08572.1"/>
    <property type="molecule type" value="Genomic_DNA"/>
</dbReference>
<protein>
    <submittedName>
        <fullName evidence="5">LuxR family transcriptional regulator</fullName>
    </submittedName>
</protein>
<keyword evidence="2" id="KW-0805">Transcription regulation</keyword>
<accession>A0A0U3MM77</accession>
<keyword evidence="4" id="KW-0804">Transcription</keyword>
<dbReference type="InterPro" id="IPR000792">
    <property type="entry name" value="Tscrpt_reg_LuxR_C"/>
</dbReference>
<dbReference type="STRING" id="76731.RD2015_4123"/>
<evidence type="ECO:0000256" key="2">
    <source>
        <dbReference type="ARBA" id="ARBA00023015"/>
    </source>
</evidence>
<dbReference type="GO" id="GO:0003677">
    <property type="term" value="F:DNA binding"/>
    <property type="evidence" value="ECO:0007669"/>
    <property type="project" value="UniProtKB-KW"/>
</dbReference>
<keyword evidence="3" id="KW-0238">DNA-binding</keyword>
<dbReference type="CDD" id="cd17535">
    <property type="entry name" value="REC_NarL-like"/>
    <property type="match status" value="1"/>
</dbReference>
<dbReference type="Proteomes" id="UP000060699">
    <property type="component" value="Chromosome"/>
</dbReference>
<dbReference type="InterPro" id="IPR039420">
    <property type="entry name" value="WalR-like"/>
</dbReference>
<evidence type="ECO:0000313" key="5">
    <source>
        <dbReference type="EMBL" id="ALV08572.1"/>
    </source>
</evidence>
<evidence type="ECO:0000256" key="1">
    <source>
        <dbReference type="ARBA" id="ARBA00022553"/>
    </source>
</evidence>
<proteinExistence type="predicted"/>
<keyword evidence="1" id="KW-0597">Phosphoprotein</keyword>
<sequence>MRFLIVDDHPIMRLGVKQLIHSQWPDAQIDEASTIADALRLGQAEPPNAIVLDLSLPDATGTEGASRILRAIKNVPVLVLSLNAESAYAARLLQMGVSGYLPKDKATDELVQALQRLLAGGRYVTAAMADHLLGLLSGHAPNQLPHEQLSAQEHRVMLLIAAGKTPAEIADTMHLSAKTVGTYRARILEKTGWRNNTELTKYCLQHGLTDAL</sequence>
<dbReference type="SMART" id="SM00421">
    <property type="entry name" value="HTH_LUXR"/>
    <property type="match status" value="1"/>
</dbReference>
<evidence type="ECO:0000256" key="4">
    <source>
        <dbReference type="ARBA" id="ARBA00023163"/>
    </source>
</evidence>
<dbReference type="Pfam" id="PF00196">
    <property type="entry name" value="GerE"/>
    <property type="match status" value="1"/>
</dbReference>
<dbReference type="SUPFAM" id="SSF52172">
    <property type="entry name" value="CheY-like"/>
    <property type="match status" value="1"/>
</dbReference>
<dbReference type="Pfam" id="PF00072">
    <property type="entry name" value="Response_reg"/>
    <property type="match status" value="1"/>
</dbReference>
<dbReference type="KEGG" id="rdp:RD2015_4123"/>
<dbReference type="PROSITE" id="PS50043">
    <property type="entry name" value="HTH_LUXR_2"/>
    <property type="match status" value="1"/>
</dbReference>
<dbReference type="PROSITE" id="PS50110">
    <property type="entry name" value="RESPONSE_REGULATORY"/>
    <property type="match status" value="1"/>
</dbReference>
<dbReference type="InterPro" id="IPR016032">
    <property type="entry name" value="Sig_transdc_resp-reg_C-effctor"/>
</dbReference>
<dbReference type="Gene3D" id="3.40.50.2300">
    <property type="match status" value="1"/>
</dbReference>
<dbReference type="PANTHER" id="PTHR43214">
    <property type="entry name" value="TWO-COMPONENT RESPONSE REGULATOR"/>
    <property type="match status" value="1"/>
</dbReference>
<dbReference type="InterPro" id="IPR058245">
    <property type="entry name" value="NreC/VraR/RcsB-like_REC"/>
</dbReference>
<dbReference type="InterPro" id="IPR001789">
    <property type="entry name" value="Sig_transdc_resp-reg_receiver"/>
</dbReference>
<dbReference type="PANTHER" id="PTHR43214:SF41">
    <property type="entry name" value="NITRATE_NITRITE RESPONSE REGULATOR PROTEIN NARP"/>
    <property type="match status" value="1"/>
</dbReference>
<gene>
    <name evidence="5" type="ORF">RD2015_4123</name>
</gene>
<dbReference type="SMART" id="SM00448">
    <property type="entry name" value="REC"/>
    <property type="match status" value="1"/>
</dbReference>
<evidence type="ECO:0000313" key="6">
    <source>
        <dbReference type="Proteomes" id="UP000060699"/>
    </source>
</evidence>
<dbReference type="AlphaFoldDB" id="A0A0U3MM77"/>
<keyword evidence="6" id="KW-1185">Reference proteome</keyword>
<name>A0A0U3MM77_9BURK</name>
<organism evidence="5 6">
    <name type="scientific">Roseateles depolymerans</name>
    <dbReference type="NCBI Taxonomy" id="76731"/>
    <lineage>
        <taxon>Bacteria</taxon>
        <taxon>Pseudomonadati</taxon>
        <taxon>Pseudomonadota</taxon>
        <taxon>Betaproteobacteria</taxon>
        <taxon>Burkholderiales</taxon>
        <taxon>Sphaerotilaceae</taxon>
        <taxon>Roseateles</taxon>
    </lineage>
</organism>
<dbReference type="OrthoDB" id="3374006at2"/>
<dbReference type="SUPFAM" id="SSF46894">
    <property type="entry name" value="C-terminal effector domain of the bipartite response regulators"/>
    <property type="match status" value="1"/>
</dbReference>